<protein>
    <submittedName>
        <fullName evidence="4">Related to 1-Acyl dihydroxyacetone phosphate reductase and related dehydrogenases</fullName>
    </submittedName>
</protein>
<dbReference type="GO" id="GO:0006654">
    <property type="term" value="P:phosphatidic acid biosynthetic process"/>
    <property type="evidence" value="ECO:0007669"/>
    <property type="project" value="TreeGrafter"/>
</dbReference>
<evidence type="ECO:0000256" key="3">
    <source>
        <dbReference type="RuleBase" id="RU000363"/>
    </source>
</evidence>
<dbReference type="EMBL" id="ONZQ02000002">
    <property type="protein sequence ID" value="SPN99134.1"/>
    <property type="molecule type" value="Genomic_DNA"/>
</dbReference>
<reference evidence="4" key="1">
    <citation type="submission" date="2018-03" db="EMBL/GenBank/DDBJ databases">
        <authorList>
            <person name="Guldener U."/>
        </authorList>
    </citation>
    <scope>NUCLEOTIDE SEQUENCE</scope>
</reference>
<dbReference type="GO" id="GO:0005811">
    <property type="term" value="C:lipid droplet"/>
    <property type="evidence" value="ECO:0007669"/>
    <property type="project" value="TreeGrafter"/>
</dbReference>
<keyword evidence="2" id="KW-0560">Oxidoreductase</keyword>
<accession>A0AAE8SSF3</accession>
<dbReference type="Pfam" id="PF00106">
    <property type="entry name" value="adh_short"/>
    <property type="match status" value="1"/>
</dbReference>
<evidence type="ECO:0000256" key="2">
    <source>
        <dbReference type="ARBA" id="ARBA00023002"/>
    </source>
</evidence>
<dbReference type="Proteomes" id="UP001187682">
    <property type="component" value="Unassembled WGS sequence"/>
</dbReference>
<comment type="caution">
    <text evidence="4">The sequence shown here is derived from an EMBL/GenBank/DDBJ whole genome shotgun (WGS) entry which is preliminary data.</text>
</comment>
<keyword evidence="5" id="KW-1185">Reference proteome</keyword>
<dbReference type="InterPro" id="IPR002347">
    <property type="entry name" value="SDR_fam"/>
</dbReference>
<gene>
    <name evidence="4" type="ORF">DNG_02169</name>
</gene>
<dbReference type="Gene3D" id="3.40.50.720">
    <property type="entry name" value="NAD(P)-binding Rossmann-like Domain"/>
    <property type="match status" value="1"/>
</dbReference>
<dbReference type="GO" id="GO:0004806">
    <property type="term" value="F:triacylglycerol lipase activity"/>
    <property type="evidence" value="ECO:0007669"/>
    <property type="project" value="TreeGrafter"/>
</dbReference>
<dbReference type="PRINTS" id="PR00080">
    <property type="entry name" value="SDRFAMILY"/>
</dbReference>
<proteinExistence type="inferred from homology"/>
<evidence type="ECO:0000313" key="4">
    <source>
        <dbReference type="EMBL" id="SPN99134.1"/>
    </source>
</evidence>
<organism evidence="4 5">
    <name type="scientific">Cephalotrichum gorgonifer</name>
    <dbReference type="NCBI Taxonomy" id="2041049"/>
    <lineage>
        <taxon>Eukaryota</taxon>
        <taxon>Fungi</taxon>
        <taxon>Dikarya</taxon>
        <taxon>Ascomycota</taxon>
        <taxon>Pezizomycotina</taxon>
        <taxon>Sordariomycetes</taxon>
        <taxon>Hypocreomycetidae</taxon>
        <taxon>Microascales</taxon>
        <taxon>Microascaceae</taxon>
        <taxon>Cephalotrichum</taxon>
    </lineage>
</organism>
<dbReference type="AlphaFoldDB" id="A0AAE8SSF3"/>
<dbReference type="InterPro" id="IPR036291">
    <property type="entry name" value="NAD(P)-bd_dom_sf"/>
</dbReference>
<dbReference type="SUPFAM" id="SSF51735">
    <property type="entry name" value="NAD(P)-binding Rossmann-fold domains"/>
    <property type="match status" value="1"/>
</dbReference>
<evidence type="ECO:0000313" key="5">
    <source>
        <dbReference type="Proteomes" id="UP001187682"/>
    </source>
</evidence>
<dbReference type="GO" id="GO:0000140">
    <property type="term" value="F:acylglycerone-phosphate reductase (NADP+) activity"/>
    <property type="evidence" value="ECO:0007669"/>
    <property type="project" value="TreeGrafter"/>
</dbReference>
<sequence>MASPRKTVLITGCTAGGIGGALAETFHEKGYYVFATLRDPSKVPSALSGSASATVLKLDVLSSESIAAAVEDVKRETGGKLDILINNSGRGTMAPALDASIEDGKKTFDLNYWAPLAMLQAFAPLLIKAKGCVVNNASASAYAPFPFTSVYASSKAALVAGSETWRHELRPLGVRTITLITTGVKSNAFVEPKTFEFPDNSPYRGLQDLARDLNNGMLQDGAMNTRQYAAKVVRTIESGAVGQVWVGKDAFAARLGWWLSPQWVFDMIVESVVPFSREMAKAAKGKQA</sequence>
<dbReference type="PANTHER" id="PTHR44169">
    <property type="entry name" value="NADPH-DEPENDENT 1-ACYLDIHYDROXYACETONE PHOSPHATE REDUCTASE"/>
    <property type="match status" value="1"/>
</dbReference>
<name>A0AAE8SSF3_9PEZI</name>
<comment type="similarity">
    <text evidence="1 3">Belongs to the short-chain dehydrogenases/reductases (SDR) family.</text>
</comment>
<dbReference type="PANTHER" id="PTHR44169:SF6">
    <property type="entry name" value="NADPH-DEPENDENT 1-ACYLDIHYDROXYACETONE PHOSPHATE REDUCTASE"/>
    <property type="match status" value="1"/>
</dbReference>
<dbReference type="PRINTS" id="PR00081">
    <property type="entry name" value="GDHRDH"/>
</dbReference>
<dbReference type="GO" id="GO:0019433">
    <property type="term" value="P:triglyceride catabolic process"/>
    <property type="evidence" value="ECO:0007669"/>
    <property type="project" value="TreeGrafter"/>
</dbReference>
<evidence type="ECO:0000256" key="1">
    <source>
        <dbReference type="ARBA" id="ARBA00006484"/>
    </source>
</evidence>
<dbReference type="GO" id="GO:0005783">
    <property type="term" value="C:endoplasmic reticulum"/>
    <property type="evidence" value="ECO:0007669"/>
    <property type="project" value="TreeGrafter"/>
</dbReference>